<accession>A0A559JWK3</accession>
<evidence type="ECO:0000256" key="2">
    <source>
        <dbReference type="ARBA" id="ARBA00022448"/>
    </source>
</evidence>
<evidence type="ECO:0000256" key="5">
    <source>
        <dbReference type="ARBA" id="ARBA00022989"/>
    </source>
</evidence>
<dbReference type="InterPro" id="IPR000515">
    <property type="entry name" value="MetI-like"/>
</dbReference>
<protein>
    <submittedName>
        <fullName evidence="9">Carbohydrate ABC transporter permease</fullName>
    </submittedName>
</protein>
<comment type="similarity">
    <text evidence="7">Belongs to the binding-protein-dependent transport system permease family.</text>
</comment>
<dbReference type="PANTHER" id="PTHR43744">
    <property type="entry name" value="ABC TRANSPORTER PERMEASE PROTEIN MG189-RELATED-RELATED"/>
    <property type="match status" value="1"/>
</dbReference>
<keyword evidence="4 7" id="KW-0812">Transmembrane</keyword>
<feature type="transmembrane region" description="Helical" evidence="7">
    <location>
        <begin position="75"/>
        <end position="97"/>
    </location>
</feature>
<dbReference type="RefSeq" id="WP_144697620.1">
    <property type="nucleotide sequence ID" value="NZ_VNJJ01000001.1"/>
</dbReference>
<dbReference type="GO" id="GO:0055085">
    <property type="term" value="P:transmembrane transport"/>
    <property type="evidence" value="ECO:0007669"/>
    <property type="project" value="InterPro"/>
</dbReference>
<sequence>MKNTVRNGFRHLFLLPLSIMLLVPFYIALVNAFKTKNDILASPFSLPIDRMTFDNFIRSAVTPSFNIFKAYGTSILITGVSVALLILITSMMSFVFARLHNRFLSVCYLLLLSGLMIPPQVILIPLVKVLAALGLMFTPQGLILYNIGFYIPFTVFIYVGFIRTLSRELDESAKIDGASQYRIFWSILFPLLRPATASAVIFLCLWIWNDFINPVIILGSTGNYTVTTGIFQAVGQYSTNWDDVFALVVLASAPIFLLYLFMQRHFIAGLTEGSVKG</sequence>
<dbReference type="Gene3D" id="1.10.3720.10">
    <property type="entry name" value="MetI-like"/>
    <property type="match status" value="1"/>
</dbReference>
<organism evidence="9 10">
    <name type="scientific">Cohnella terricola</name>
    <dbReference type="NCBI Taxonomy" id="1289167"/>
    <lineage>
        <taxon>Bacteria</taxon>
        <taxon>Bacillati</taxon>
        <taxon>Bacillota</taxon>
        <taxon>Bacilli</taxon>
        <taxon>Bacillales</taxon>
        <taxon>Paenibacillaceae</taxon>
        <taxon>Cohnella</taxon>
    </lineage>
</organism>
<evidence type="ECO:0000256" key="7">
    <source>
        <dbReference type="RuleBase" id="RU363032"/>
    </source>
</evidence>
<dbReference type="GO" id="GO:0005886">
    <property type="term" value="C:plasma membrane"/>
    <property type="evidence" value="ECO:0007669"/>
    <property type="project" value="UniProtKB-SubCell"/>
</dbReference>
<evidence type="ECO:0000313" key="10">
    <source>
        <dbReference type="Proteomes" id="UP000316330"/>
    </source>
</evidence>
<feature type="domain" description="ABC transmembrane type-1" evidence="8">
    <location>
        <begin position="71"/>
        <end position="262"/>
    </location>
</feature>
<dbReference type="Proteomes" id="UP000316330">
    <property type="component" value="Unassembled WGS sequence"/>
</dbReference>
<evidence type="ECO:0000259" key="8">
    <source>
        <dbReference type="PROSITE" id="PS50928"/>
    </source>
</evidence>
<dbReference type="Pfam" id="PF00528">
    <property type="entry name" value="BPD_transp_1"/>
    <property type="match status" value="1"/>
</dbReference>
<evidence type="ECO:0000256" key="1">
    <source>
        <dbReference type="ARBA" id="ARBA00004651"/>
    </source>
</evidence>
<evidence type="ECO:0000256" key="3">
    <source>
        <dbReference type="ARBA" id="ARBA00022475"/>
    </source>
</evidence>
<keyword evidence="3" id="KW-1003">Cell membrane</keyword>
<dbReference type="OrthoDB" id="9772609at2"/>
<keyword evidence="2 7" id="KW-0813">Transport</keyword>
<feature type="transmembrane region" description="Helical" evidence="7">
    <location>
        <begin position="183"/>
        <end position="208"/>
    </location>
</feature>
<keyword evidence="6 7" id="KW-0472">Membrane</keyword>
<evidence type="ECO:0000256" key="6">
    <source>
        <dbReference type="ARBA" id="ARBA00023136"/>
    </source>
</evidence>
<evidence type="ECO:0000313" key="9">
    <source>
        <dbReference type="EMBL" id="TVY04271.1"/>
    </source>
</evidence>
<feature type="transmembrane region" description="Helical" evidence="7">
    <location>
        <begin position="12"/>
        <end position="33"/>
    </location>
</feature>
<dbReference type="SUPFAM" id="SSF161098">
    <property type="entry name" value="MetI-like"/>
    <property type="match status" value="1"/>
</dbReference>
<dbReference type="EMBL" id="VNJJ01000001">
    <property type="protein sequence ID" value="TVY04271.1"/>
    <property type="molecule type" value="Genomic_DNA"/>
</dbReference>
<proteinExistence type="inferred from homology"/>
<dbReference type="PROSITE" id="PS50928">
    <property type="entry name" value="ABC_TM1"/>
    <property type="match status" value="1"/>
</dbReference>
<keyword evidence="5 7" id="KW-1133">Transmembrane helix</keyword>
<dbReference type="PANTHER" id="PTHR43744:SF12">
    <property type="entry name" value="ABC TRANSPORTER PERMEASE PROTEIN MG189-RELATED"/>
    <property type="match status" value="1"/>
</dbReference>
<comment type="caution">
    <text evidence="9">The sequence shown here is derived from an EMBL/GenBank/DDBJ whole genome shotgun (WGS) entry which is preliminary data.</text>
</comment>
<feature type="transmembrane region" description="Helical" evidence="7">
    <location>
        <begin position="143"/>
        <end position="162"/>
    </location>
</feature>
<keyword evidence="10" id="KW-1185">Reference proteome</keyword>
<dbReference type="InterPro" id="IPR035906">
    <property type="entry name" value="MetI-like_sf"/>
</dbReference>
<comment type="subcellular location">
    <subcellularLocation>
        <location evidence="1 7">Cell membrane</location>
        <topology evidence="1 7">Multi-pass membrane protein</topology>
    </subcellularLocation>
</comment>
<dbReference type="AlphaFoldDB" id="A0A559JWK3"/>
<gene>
    <name evidence="9" type="ORF">FPZ45_01365</name>
</gene>
<feature type="transmembrane region" description="Helical" evidence="7">
    <location>
        <begin position="109"/>
        <end position="137"/>
    </location>
</feature>
<evidence type="ECO:0000256" key="4">
    <source>
        <dbReference type="ARBA" id="ARBA00022692"/>
    </source>
</evidence>
<dbReference type="CDD" id="cd06261">
    <property type="entry name" value="TM_PBP2"/>
    <property type="match status" value="1"/>
</dbReference>
<reference evidence="9 10" key="1">
    <citation type="submission" date="2019-07" db="EMBL/GenBank/DDBJ databases">
        <authorList>
            <person name="Kim J."/>
        </authorList>
    </citation>
    <scope>NUCLEOTIDE SEQUENCE [LARGE SCALE GENOMIC DNA]</scope>
    <source>
        <strain evidence="9 10">G13</strain>
    </source>
</reference>
<feature type="transmembrane region" description="Helical" evidence="7">
    <location>
        <begin position="244"/>
        <end position="262"/>
    </location>
</feature>
<name>A0A559JWK3_9BACL</name>